<dbReference type="Proteomes" id="UP000236161">
    <property type="component" value="Unassembled WGS sequence"/>
</dbReference>
<evidence type="ECO:0000313" key="3">
    <source>
        <dbReference type="Proteomes" id="UP000236161"/>
    </source>
</evidence>
<gene>
    <name evidence="2" type="ORF">AXF42_Ash001402</name>
</gene>
<feature type="compositionally biased region" description="Basic residues" evidence="1">
    <location>
        <begin position="134"/>
        <end position="151"/>
    </location>
</feature>
<evidence type="ECO:0000313" key="2">
    <source>
        <dbReference type="EMBL" id="PKA59308.1"/>
    </source>
</evidence>
<protein>
    <submittedName>
        <fullName evidence="2">Uncharacterized protein</fullName>
    </submittedName>
</protein>
<proteinExistence type="predicted"/>
<keyword evidence="3" id="KW-1185">Reference proteome</keyword>
<feature type="compositionally biased region" description="Basic and acidic residues" evidence="1">
    <location>
        <begin position="152"/>
        <end position="166"/>
    </location>
</feature>
<sequence>MDFTERSPSLRRLQRHGLLDRGFGSTSLKPSRRSSRSGSSRLAQSKARPSQPSPKVGRGGEQLGPATKVRYRWQTEERSRPAHLTQYRELGGAVRRWGGRREKLSGAADLTQKQRSDAEPRRKRVFDPFLTRLSRSKPRRSRVKAASKPRQSRVEAASKPRRNRIETASKTCQKCVDAAWKTCCKRAENASKPLLPCTVRGTRQSCRALGRPTREAFGAADLKRKQRSDAEISRN</sequence>
<name>A0A2I0AUT8_9ASPA</name>
<reference evidence="2 3" key="1">
    <citation type="journal article" date="2017" name="Nature">
        <title>The Apostasia genome and the evolution of orchids.</title>
        <authorList>
            <person name="Zhang G.Q."/>
            <person name="Liu K.W."/>
            <person name="Li Z."/>
            <person name="Lohaus R."/>
            <person name="Hsiao Y.Y."/>
            <person name="Niu S.C."/>
            <person name="Wang J.Y."/>
            <person name="Lin Y.C."/>
            <person name="Xu Q."/>
            <person name="Chen L.J."/>
            <person name="Yoshida K."/>
            <person name="Fujiwara S."/>
            <person name="Wang Z.W."/>
            <person name="Zhang Y.Q."/>
            <person name="Mitsuda N."/>
            <person name="Wang M."/>
            <person name="Liu G.H."/>
            <person name="Pecoraro L."/>
            <person name="Huang H.X."/>
            <person name="Xiao X.J."/>
            <person name="Lin M."/>
            <person name="Wu X.Y."/>
            <person name="Wu W.L."/>
            <person name="Chen Y.Y."/>
            <person name="Chang S.B."/>
            <person name="Sakamoto S."/>
            <person name="Ohme-Takagi M."/>
            <person name="Yagi M."/>
            <person name="Zeng S.J."/>
            <person name="Shen C.Y."/>
            <person name="Yeh C.M."/>
            <person name="Luo Y.B."/>
            <person name="Tsai W.C."/>
            <person name="Van de Peer Y."/>
            <person name="Liu Z.J."/>
        </authorList>
    </citation>
    <scope>NUCLEOTIDE SEQUENCE [LARGE SCALE GENOMIC DNA]</scope>
    <source>
        <strain evidence="3">cv. Shenzhen</strain>
        <tissue evidence="2">Stem</tissue>
    </source>
</reference>
<accession>A0A2I0AUT8</accession>
<feature type="region of interest" description="Disordered" evidence="1">
    <location>
        <begin position="1"/>
        <end position="85"/>
    </location>
</feature>
<dbReference type="EMBL" id="KZ451950">
    <property type="protein sequence ID" value="PKA59308.1"/>
    <property type="molecule type" value="Genomic_DNA"/>
</dbReference>
<organism evidence="2 3">
    <name type="scientific">Apostasia shenzhenica</name>
    <dbReference type="NCBI Taxonomy" id="1088818"/>
    <lineage>
        <taxon>Eukaryota</taxon>
        <taxon>Viridiplantae</taxon>
        <taxon>Streptophyta</taxon>
        <taxon>Embryophyta</taxon>
        <taxon>Tracheophyta</taxon>
        <taxon>Spermatophyta</taxon>
        <taxon>Magnoliopsida</taxon>
        <taxon>Liliopsida</taxon>
        <taxon>Asparagales</taxon>
        <taxon>Orchidaceae</taxon>
        <taxon>Apostasioideae</taxon>
        <taxon>Apostasia</taxon>
    </lineage>
</organism>
<dbReference type="AlphaFoldDB" id="A0A2I0AUT8"/>
<evidence type="ECO:0000256" key="1">
    <source>
        <dbReference type="SAM" id="MobiDB-lite"/>
    </source>
</evidence>
<feature type="region of interest" description="Disordered" evidence="1">
    <location>
        <begin position="105"/>
        <end position="166"/>
    </location>
</feature>